<evidence type="ECO:0000256" key="1">
    <source>
        <dbReference type="ARBA" id="ARBA00022660"/>
    </source>
</evidence>
<accession>A0A2N3Y1B0</accession>
<comment type="caution">
    <text evidence="7">The sequence shown here is derived from an EMBL/GenBank/DDBJ whole genome shotgun (WGS) entry which is preliminary data.</text>
</comment>
<dbReference type="PANTHER" id="PTHR10422">
    <property type="entry name" value="CYTOCHROME C OXIDASE SUBUNIT 1"/>
    <property type="match status" value="1"/>
</dbReference>
<keyword evidence="1" id="KW-0813">Transport</keyword>
<dbReference type="Pfam" id="PF00115">
    <property type="entry name" value="COX1"/>
    <property type="match status" value="1"/>
</dbReference>
<feature type="transmembrane region" description="Helical" evidence="5">
    <location>
        <begin position="432"/>
        <end position="458"/>
    </location>
</feature>
<evidence type="ECO:0000256" key="5">
    <source>
        <dbReference type="SAM" id="Phobius"/>
    </source>
</evidence>
<dbReference type="GO" id="GO:0009060">
    <property type="term" value="P:aerobic respiration"/>
    <property type="evidence" value="ECO:0007669"/>
    <property type="project" value="InterPro"/>
</dbReference>
<keyword evidence="5" id="KW-0812">Transmembrane</keyword>
<feature type="transmembrane region" description="Helical" evidence="5">
    <location>
        <begin position="529"/>
        <end position="548"/>
    </location>
</feature>
<feature type="compositionally biased region" description="Low complexity" evidence="4">
    <location>
        <begin position="732"/>
        <end position="747"/>
    </location>
</feature>
<feature type="region of interest" description="Disordered" evidence="4">
    <location>
        <begin position="720"/>
        <end position="747"/>
    </location>
</feature>
<keyword evidence="8" id="KW-1185">Reference proteome</keyword>
<dbReference type="GO" id="GO:0015990">
    <property type="term" value="P:electron transport coupled proton transport"/>
    <property type="evidence" value="ECO:0007669"/>
    <property type="project" value="TreeGrafter"/>
</dbReference>
<evidence type="ECO:0000256" key="3">
    <source>
        <dbReference type="ARBA" id="ARBA00025218"/>
    </source>
</evidence>
<dbReference type="InterPro" id="IPR000883">
    <property type="entry name" value="Cyt_C_Oxase_1"/>
</dbReference>
<evidence type="ECO:0000313" key="7">
    <source>
        <dbReference type="EMBL" id="PKW16716.1"/>
    </source>
</evidence>
<dbReference type="PANTHER" id="PTHR10422:SF18">
    <property type="entry name" value="CYTOCHROME C OXIDASE SUBUNIT 1"/>
    <property type="match status" value="1"/>
</dbReference>
<feature type="compositionally biased region" description="Basic and acidic residues" evidence="4">
    <location>
        <begin position="655"/>
        <end position="670"/>
    </location>
</feature>
<dbReference type="GO" id="GO:0016020">
    <property type="term" value="C:membrane"/>
    <property type="evidence" value="ECO:0007669"/>
    <property type="project" value="InterPro"/>
</dbReference>
<feature type="domain" description="Cytochrome oxidase subunit I profile" evidence="6">
    <location>
        <begin position="321"/>
        <end position="544"/>
    </location>
</feature>
<evidence type="ECO:0000259" key="6">
    <source>
        <dbReference type="PROSITE" id="PS50855"/>
    </source>
</evidence>
<dbReference type="Gene3D" id="1.20.210.10">
    <property type="entry name" value="Cytochrome c oxidase-like, subunit I domain"/>
    <property type="match status" value="1"/>
</dbReference>
<keyword evidence="1" id="KW-0679">Respiratory chain</keyword>
<name>A0A2N3Y1B0_SACSN</name>
<evidence type="ECO:0000256" key="4">
    <source>
        <dbReference type="SAM" id="MobiDB-lite"/>
    </source>
</evidence>
<dbReference type="GO" id="GO:0004129">
    <property type="term" value="F:cytochrome-c oxidase activity"/>
    <property type="evidence" value="ECO:0007669"/>
    <property type="project" value="InterPro"/>
</dbReference>
<dbReference type="AlphaFoldDB" id="A0A2N3Y1B0"/>
<dbReference type="Proteomes" id="UP000233786">
    <property type="component" value="Unassembled WGS sequence"/>
</dbReference>
<reference evidence="7" key="1">
    <citation type="submission" date="2017-12" db="EMBL/GenBank/DDBJ databases">
        <title>Sequencing the genomes of 1000 Actinobacteria strains.</title>
        <authorList>
            <person name="Klenk H.-P."/>
        </authorList>
    </citation>
    <scope>NUCLEOTIDE SEQUENCE [LARGE SCALE GENOMIC DNA]</scope>
    <source>
        <strain evidence="7">DSM 44228</strain>
    </source>
</reference>
<dbReference type="PROSITE" id="PS50855">
    <property type="entry name" value="COX1"/>
    <property type="match status" value="1"/>
</dbReference>
<keyword evidence="2" id="KW-0249">Electron transport</keyword>
<dbReference type="SUPFAM" id="SSF81442">
    <property type="entry name" value="Cytochrome c oxidase subunit I-like"/>
    <property type="match status" value="1"/>
</dbReference>
<comment type="function">
    <text evidence="3">Cytochrome c oxidase is the component of the respiratory chain that catalyzes the reduction of oxygen to water. Subunits 1-3 form the functional core of the enzyme complex. CO I is the catalytic subunit of the enzyme. Electrons originating in cytochrome c are transferred via the copper A center of subunit 2 and heme A of subunit 1 to the bimetallic center formed by heme A3 and copper B.</text>
</comment>
<dbReference type="GO" id="GO:0022904">
    <property type="term" value="P:respiratory electron transport chain"/>
    <property type="evidence" value="ECO:0007669"/>
    <property type="project" value="TreeGrafter"/>
</dbReference>
<feature type="transmembrane region" description="Helical" evidence="5">
    <location>
        <begin position="470"/>
        <end position="498"/>
    </location>
</feature>
<organism evidence="7 8">
    <name type="scientific">Saccharopolyspora spinosa</name>
    <dbReference type="NCBI Taxonomy" id="60894"/>
    <lineage>
        <taxon>Bacteria</taxon>
        <taxon>Bacillati</taxon>
        <taxon>Actinomycetota</taxon>
        <taxon>Actinomycetes</taxon>
        <taxon>Pseudonocardiales</taxon>
        <taxon>Pseudonocardiaceae</taxon>
        <taxon>Saccharopolyspora</taxon>
    </lineage>
</organism>
<gene>
    <name evidence="7" type="ORF">A8926_4587</name>
</gene>
<dbReference type="EMBL" id="PJNB01000001">
    <property type="protein sequence ID" value="PKW16716.1"/>
    <property type="molecule type" value="Genomic_DNA"/>
</dbReference>
<keyword evidence="5" id="KW-0472">Membrane</keyword>
<dbReference type="STRING" id="994479.GCA_000194155_04694"/>
<feature type="region of interest" description="Disordered" evidence="4">
    <location>
        <begin position="655"/>
        <end position="678"/>
    </location>
</feature>
<evidence type="ECO:0000256" key="2">
    <source>
        <dbReference type="ARBA" id="ARBA00022982"/>
    </source>
</evidence>
<keyword evidence="5" id="KW-1133">Transmembrane helix</keyword>
<dbReference type="InterPro" id="IPR023616">
    <property type="entry name" value="Cyt_c_oxase-like_su1_dom"/>
</dbReference>
<dbReference type="InterPro" id="IPR036927">
    <property type="entry name" value="Cyt_c_oxase-like_su1_sf"/>
</dbReference>
<proteinExistence type="predicted"/>
<dbReference type="GO" id="GO:0020037">
    <property type="term" value="F:heme binding"/>
    <property type="evidence" value="ECO:0007669"/>
    <property type="project" value="InterPro"/>
</dbReference>
<sequence length="747" mass="81015">MRSPPGSRILIQDKRSGLGGVGFLWGSWVGGLCGLKTRVRPRRLRKCRFRLNTDLLFPDVVRAPNRNANVAARIGAITTAVDVPVISTGTTTCRWWWRTRWCSERSPAPPRSPNPVCTRLSLWCPKSSVTHSRLAADATEILRDLRNPAAALRGSKQATDMTADRSPRAVGLRRAIVATAHCQARDLDRALDYGHPALRTLARVSSGPAGRALRSVGSALAAFDDPRVHDFTKRGCDRGAEIGPAPRSVVTAVGRRPCRWTALKATFSGDQPLSVVKWAAVRPVVPVAEAVTARTVSCRRLPWLTFGSEQSATPLSFRSSSMLIRGELAYPGLQFLSQEQYNQLFTMHGTVMLLLFATPIVFGFANVVLPLQIGAPDVAFPRLNALSFWVFLFGGLIVLSGFLLPDGAADFGWTAYAPLSRGMFSQGPGGDVWITGLIVSGRGTILGAVNMITTVVCLRAPGMTMFRIPIFTWNIFVTSIMILIAFPILTSALFGLLADRQLGAHVFDPANGGPILYQHLFWFFGHPEVYIVAVPFFGIVTEIFLPGVQPQTAVRLRWHGLRDVVHQRTIHSGVGAPHVRDRRSSAARRCPSCTTCSRARGTGCSSTSTIRGGGHGNSLEWATTCQPPRHNFTELPRIRSERPAFELHYPHMTERMRPLQPAREGERRSGDQSGSQGVPILVRGDMYRVAVGVADVAAAQPFAQRVFVAGVAGALAAVGVGPGTRTSRESASRYSSRSSGYAGSSGT</sequence>
<protein>
    <submittedName>
        <fullName evidence="7">Cytochrome c/quinol oxidase subunit I</fullName>
    </submittedName>
</protein>
<feature type="transmembrane region" description="Helical" evidence="5">
    <location>
        <begin position="351"/>
        <end position="371"/>
    </location>
</feature>
<evidence type="ECO:0000313" key="8">
    <source>
        <dbReference type="Proteomes" id="UP000233786"/>
    </source>
</evidence>
<feature type="transmembrane region" description="Helical" evidence="5">
    <location>
        <begin position="383"/>
        <end position="404"/>
    </location>
</feature>